<dbReference type="Proteomes" id="UP000077275">
    <property type="component" value="Unassembled WGS sequence"/>
</dbReference>
<dbReference type="PATRIC" id="fig|47311.3.peg.866"/>
<dbReference type="InterPro" id="IPR025334">
    <property type="entry name" value="DUF4240"/>
</dbReference>
<protein>
    <recommendedName>
        <fullName evidence="1">DUF4240 domain-containing protein</fullName>
    </recommendedName>
</protein>
<name>A0A166EBQ4_9EURY</name>
<comment type="caution">
    <text evidence="2">The sequence shown here is derived from an EMBL/GenBank/DDBJ whole genome shotgun (WGS) entry which is preliminary data.</text>
</comment>
<keyword evidence="3" id="KW-1185">Reference proteome</keyword>
<reference evidence="2 3" key="1">
    <citation type="submission" date="2016-04" db="EMBL/GenBank/DDBJ databases">
        <title>Genome sequence of Methanobrevibacter cuticularis DSM 11139.</title>
        <authorList>
            <person name="Poehlein A."/>
            <person name="Seedorf H."/>
            <person name="Daniel R."/>
        </authorList>
    </citation>
    <scope>NUCLEOTIDE SEQUENCE [LARGE SCALE GENOMIC DNA]</scope>
    <source>
        <strain evidence="2 3">DSM 11139</strain>
    </source>
</reference>
<gene>
    <name evidence="2" type="ORF">MBCUT_07840</name>
</gene>
<dbReference type="Pfam" id="PF14024">
    <property type="entry name" value="DUF4240"/>
    <property type="match status" value="1"/>
</dbReference>
<evidence type="ECO:0000259" key="1">
    <source>
        <dbReference type="Pfam" id="PF14024"/>
    </source>
</evidence>
<accession>A0A166EBQ4</accession>
<dbReference type="EMBL" id="LWMW01000091">
    <property type="protein sequence ID" value="KZX16482.1"/>
    <property type="molecule type" value="Genomic_DNA"/>
</dbReference>
<evidence type="ECO:0000313" key="3">
    <source>
        <dbReference type="Proteomes" id="UP000077275"/>
    </source>
</evidence>
<dbReference type="AlphaFoldDB" id="A0A166EBQ4"/>
<proteinExistence type="predicted"/>
<sequence length="186" mass="22241">MMDKNEFWNLIQEAYKEADWATDKQMEILIDRLSKYTQEEILKFGKIYEIYAKESYKKKLWAAAYVMNGGCSDDCFDYFRGWLISRGEEPYLNALLDPDFLADLDIPYDDEYFENEQMLSVPLLAFNKNIGSDDLDTYYERIREFELESDEIFDIIDTISFGEDIDENWDENNLESVVPNLYKLYW</sequence>
<feature type="domain" description="DUF4240" evidence="1">
    <location>
        <begin position="2"/>
        <end position="127"/>
    </location>
</feature>
<evidence type="ECO:0000313" key="2">
    <source>
        <dbReference type="EMBL" id="KZX16482.1"/>
    </source>
</evidence>
<organism evidence="2 3">
    <name type="scientific">Methanobrevibacter cuticularis</name>
    <dbReference type="NCBI Taxonomy" id="47311"/>
    <lineage>
        <taxon>Archaea</taxon>
        <taxon>Methanobacteriati</taxon>
        <taxon>Methanobacteriota</taxon>
        <taxon>Methanomada group</taxon>
        <taxon>Methanobacteria</taxon>
        <taxon>Methanobacteriales</taxon>
        <taxon>Methanobacteriaceae</taxon>
        <taxon>Methanobrevibacter</taxon>
    </lineage>
</organism>